<dbReference type="Pfam" id="PF08808">
    <property type="entry name" value="RES"/>
    <property type="match status" value="1"/>
</dbReference>
<dbReference type="InterPro" id="IPR014914">
    <property type="entry name" value="RES_dom"/>
</dbReference>
<evidence type="ECO:0000313" key="3">
    <source>
        <dbReference type="Proteomes" id="UP000594759"/>
    </source>
</evidence>
<organism evidence="2 3">
    <name type="scientific">Pedobacter endophyticus</name>
    <dbReference type="NCBI Taxonomy" id="2789740"/>
    <lineage>
        <taxon>Bacteria</taxon>
        <taxon>Pseudomonadati</taxon>
        <taxon>Bacteroidota</taxon>
        <taxon>Sphingobacteriia</taxon>
        <taxon>Sphingobacteriales</taxon>
        <taxon>Sphingobacteriaceae</taxon>
        <taxon>Pedobacter</taxon>
    </lineage>
</organism>
<feature type="domain" description="RES" evidence="1">
    <location>
        <begin position="10"/>
        <end position="138"/>
    </location>
</feature>
<evidence type="ECO:0000259" key="1">
    <source>
        <dbReference type="SMART" id="SM00953"/>
    </source>
</evidence>
<dbReference type="KEGG" id="pex:IZT61_09680"/>
<keyword evidence="3" id="KW-1185">Reference proteome</keyword>
<evidence type="ECO:0000313" key="2">
    <source>
        <dbReference type="EMBL" id="QPH41835.1"/>
    </source>
</evidence>
<name>A0A7S9L3N2_9SPHI</name>
<sequence>MTVYNIRKEQFSKVLSASGVANRWNSEEEFIIYTGSSIALSALELISHRSAIKIDHQYKLLSIEVQVEVKDIMEIKLSALPSNWKSVIAYPELQKLGSNWYQNRKSLLLKVPSALVQNEFNYLINTKHPDFAQKVSIKSTENFEWHNRLL</sequence>
<dbReference type="Proteomes" id="UP000594759">
    <property type="component" value="Chromosome"/>
</dbReference>
<dbReference type="SMART" id="SM00953">
    <property type="entry name" value="RES"/>
    <property type="match status" value="1"/>
</dbReference>
<proteinExistence type="predicted"/>
<reference evidence="2 3" key="1">
    <citation type="submission" date="2020-11" db="EMBL/GenBank/DDBJ databases">
        <title>Pedobacter endophytica, an endophytic bacteria isolated form Carex pumila.</title>
        <authorList>
            <person name="Peng Y."/>
            <person name="Jiang L."/>
            <person name="Lee J."/>
        </authorList>
    </citation>
    <scope>NUCLEOTIDE SEQUENCE [LARGE SCALE GENOMIC DNA]</scope>
    <source>
        <strain evidence="2 3">JBR3-12</strain>
    </source>
</reference>
<dbReference type="EMBL" id="CP064939">
    <property type="protein sequence ID" value="QPH41835.1"/>
    <property type="molecule type" value="Genomic_DNA"/>
</dbReference>
<gene>
    <name evidence="2" type="ORF">IZT61_09680</name>
</gene>
<protein>
    <submittedName>
        <fullName evidence="2">RES family NAD+ phosphorylase</fullName>
    </submittedName>
</protein>
<dbReference type="AlphaFoldDB" id="A0A7S9L3N2"/>
<accession>A0A7S9L3N2</accession>